<dbReference type="AlphaFoldDB" id="A0A1R1LC88"/>
<dbReference type="SUPFAM" id="SSF52833">
    <property type="entry name" value="Thioredoxin-like"/>
    <property type="match status" value="1"/>
</dbReference>
<dbReference type="Gene3D" id="3.40.30.10">
    <property type="entry name" value="Glutaredoxin"/>
    <property type="match status" value="1"/>
</dbReference>
<dbReference type="PROSITE" id="PS51354">
    <property type="entry name" value="GLUTAREDOXIN_2"/>
    <property type="match status" value="1"/>
</dbReference>
<keyword evidence="6" id="KW-1015">Disulfide bond</keyword>
<dbReference type="EMBL" id="MRDE01000036">
    <property type="protein sequence ID" value="OMH25144.1"/>
    <property type="molecule type" value="Genomic_DNA"/>
</dbReference>
<evidence type="ECO:0000256" key="3">
    <source>
        <dbReference type="ARBA" id="ARBA00017945"/>
    </source>
</evidence>
<dbReference type="OrthoDB" id="8545217at2"/>
<name>A0A1R1LC88_9MICC</name>
<keyword evidence="10" id="KW-1185">Reference proteome</keyword>
<dbReference type="InterPro" id="IPR011909">
    <property type="entry name" value="GlrX_NrdH"/>
</dbReference>
<evidence type="ECO:0000259" key="8">
    <source>
        <dbReference type="Pfam" id="PF00462"/>
    </source>
</evidence>
<organism evidence="9 10">
    <name type="scientific">Tersicoccus phoenicis</name>
    <dbReference type="NCBI Taxonomy" id="554083"/>
    <lineage>
        <taxon>Bacteria</taxon>
        <taxon>Bacillati</taxon>
        <taxon>Actinomycetota</taxon>
        <taxon>Actinomycetes</taxon>
        <taxon>Micrococcales</taxon>
        <taxon>Micrococcaceae</taxon>
        <taxon>Tersicoccus</taxon>
    </lineage>
</organism>
<sequence length="82" mass="8728">MAVTVYTKPACVQCNATYRALDKKGVVYSSVDISQDPQALEELKAMGYLQAPVVVTDDDSWSGFRPDKIATIAQGVSASSVA</sequence>
<evidence type="ECO:0000256" key="7">
    <source>
        <dbReference type="ARBA" id="ARBA00023284"/>
    </source>
</evidence>
<protein>
    <recommendedName>
        <fullName evidence="3">Glutaredoxin-like protein NrdH</fullName>
    </recommendedName>
</protein>
<feature type="domain" description="Glutaredoxin" evidence="8">
    <location>
        <begin position="3"/>
        <end position="59"/>
    </location>
</feature>
<reference evidence="9 10" key="1">
    <citation type="submission" date="2016-12" db="EMBL/GenBank/DDBJ databases">
        <title>Draft genome of Tersicoccus phoenicis 1P05MA.</title>
        <authorList>
            <person name="Nakajima Y."/>
            <person name="Yoshizawa S."/>
            <person name="Nakamura K."/>
            <person name="Ogura Y."/>
            <person name="Hayashi T."/>
            <person name="Kogure K."/>
        </authorList>
    </citation>
    <scope>NUCLEOTIDE SEQUENCE [LARGE SCALE GENOMIC DNA]</scope>
    <source>
        <strain evidence="9 10">1p05MA</strain>
    </source>
</reference>
<dbReference type="GO" id="GO:0045454">
    <property type="term" value="P:cell redox homeostasis"/>
    <property type="evidence" value="ECO:0007669"/>
    <property type="project" value="InterPro"/>
</dbReference>
<evidence type="ECO:0000256" key="2">
    <source>
        <dbReference type="ARBA" id="ARBA00007787"/>
    </source>
</evidence>
<keyword evidence="5" id="KW-0249">Electron transport</keyword>
<dbReference type="CDD" id="cd02976">
    <property type="entry name" value="NrdH"/>
    <property type="match status" value="1"/>
</dbReference>
<dbReference type="STRING" id="554083.BKD30_06690"/>
<comment type="caution">
    <text evidence="9">The sequence shown here is derived from an EMBL/GenBank/DDBJ whole genome shotgun (WGS) entry which is preliminary data.</text>
</comment>
<proteinExistence type="inferred from homology"/>
<dbReference type="InterPro" id="IPR051548">
    <property type="entry name" value="Grx-like_ET"/>
</dbReference>
<comment type="similarity">
    <text evidence="2">Belongs to the glutaredoxin family.</text>
</comment>
<accession>A0A1R1LC88</accession>
<dbReference type="GO" id="GO:0009055">
    <property type="term" value="F:electron transfer activity"/>
    <property type="evidence" value="ECO:0007669"/>
    <property type="project" value="TreeGrafter"/>
</dbReference>
<dbReference type="NCBIfam" id="TIGR02194">
    <property type="entry name" value="GlrX_NrdH"/>
    <property type="match status" value="1"/>
</dbReference>
<dbReference type="InterPro" id="IPR036249">
    <property type="entry name" value="Thioredoxin-like_sf"/>
</dbReference>
<dbReference type="Pfam" id="PF00462">
    <property type="entry name" value="Glutaredoxin"/>
    <property type="match status" value="1"/>
</dbReference>
<dbReference type="Proteomes" id="UP000187085">
    <property type="component" value="Unassembled WGS sequence"/>
</dbReference>
<dbReference type="PANTHER" id="PTHR34386:SF1">
    <property type="entry name" value="GLUTAREDOXIN-LIKE PROTEIN NRDH"/>
    <property type="match status" value="1"/>
</dbReference>
<gene>
    <name evidence="9" type="ORF">BKD30_06690</name>
</gene>
<keyword evidence="4" id="KW-0813">Transport</keyword>
<keyword evidence="7" id="KW-0676">Redox-active center</keyword>
<evidence type="ECO:0000256" key="4">
    <source>
        <dbReference type="ARBA" id="ARBA00022448"/>
    </source>
</evidence>
<evidence type="ECO:0000313" key="10">
    <source>
        <dbReference type="Proteomes" id="UP000187085"/>
    </source>
</evidence>
<dbReference type="PANTHER" id="PTHR34386">
    <property type="entry name" value="GLUTAREDOXIN"/>
    <property type="match status" value="1"/>
</dbReference>
<dbReference type="InterPro" id="IPR002109">
    <property type="entry name" value="Glutaredoxin"/>
</dbReference>
<dbReference type="RefSeq" id="WP_076703396.1">
    <property type="nucleotide sequence ID" value="NZ_MRDE01000036.1"/>
</dbReference>
<evidence type="ECO:0000256" key="1">
    <source>
        <dbReference type="ARBA" id="ARBA00002292"/>
    </source>
</evidence>
<evidence type="ECO:0000256" key="5">
    <source>
        <dbReference type="ARBA" id="ARBA00022982"/>
    </source>
</evidence>
<evidence type="ECO:0000313" key="9">
    <source>
        <dbReference type="EMBL" id="OMH25144.1"/>
    </source>
</evidence>
<evidence type="ECO:0000256" key="6">
    <source>
        <dbReference type="ARBA" id="ARBA00023157"/>
    </source>
</evidence>
<comment type="function">
    <text evidence="1">Electron transport system for the ribonucleotide reductase system NrdEF.</text>
</comment>